<dbReference type="Gene3D" id="3.10.580.10">
    <property type="entry name" value="CBS-domain"/>
    <property type="match status" value="2"/>
</dbReference>
<evidence type="ECO:0000256" key="2">
    <source>
        <dbReference type="PROSITE-ProRule" id="PRU00703"/>
    </source>
</evidence>
<dbReference type="OrthoDB" id="3218170at2"/>
<dbReference type="PANTHER" id="PTHR43080">
    <property type="entry name" value="CBS DOMAIN-CONTAINING PROTEIN CBSX3, MITOCHONDRIAL"/>
    <property type="match status" value="1"/>
</dbReference>
<evidence type="ECO:0000256" key="1">
    <source>
        <dbReference type="ARBA" id="ARBA00023122"/>
    </source>
</evidence>
<feature type="domain" description="CBS" evidence="3">
    <location>
        <begin position="43"/>
        <end position="101"/>
    </location>
</feature>
<feature type="domain" description="CBS" evidence="3">
    <location>
        <begin position="110"/>
        <end position="167"/>
    </location>
</feature>
<dbReference type="AlphaFoldDB" id="A0A5D0TY57"/>
<dbReference type="Pfam" id="PF00571">
    <property type="entry name" value="CBS"/>
    <property type="match status" value="2"/>
</dbReference>
<keyword evidence="1 2" id="KW-0129">CBS domain</keyword>
<dbReference type="SMART" id="SM00116">
    <property type="entry name" value="CBS"/>
    <property type="match status" value="2"/>
</dbReference>
<accession>A0A5D0TY57</accession>
<sequence>MLDAGWGASGGSALDGGAAGGTGTRLGGAMTEPLEQRAVAELMSRDLLTIAEDESVLMAWELMCKAEVHHLPVADVQGGFLGVIDAQTLTAAWNATTPRDARRPVTTLLPHRRPATVRPQSAVAEAARAMLEADTDYTPVTDEHGALVGLITARDLIAALAGAHRDIAPRSAGMPSLYRVEPVLPQTPGHPDRSRIGPD</sequence>
<dbReference type="EMBL" id="VSFF01000012">
    <property type="protein sequence ID" value="TYC10285.1"/>
    <property type="molecule type" value="Genomic_DNA"/>
</dbReference>
<dbReference type="InterPro" id="IPR046342">
    <property type="entry name" value="CBS_dom_sf"/>
</dbReference>
<comment type="caution">
    <text evidence="4">The sequence shown here is derived from an EMBL/GenBank/DDBJ whole genome shotgun (WGS) entry which is preliminary data.</text>
</comment>
<organism evidence="4 5">
    <name type="scientific">Actinomadura syzygii</name>
    <dbReference type="NCBI Taxonomy" id="1427538"/>
    <lineage>
        <taxon>Bacteria</taxon>
        <taxon>Bacillati</taxon>
        <taxon>Actinomycetota</taxon>
        <taxon>Actinomycetes</taxon>
        <taxon>Streptosporangiales</taxon>
        <taxon>Thermomonosporaceae</taxon>
        <taxon>Actinomadura</taxon>
    </lineage>
</organism>
<dbReference type="InterPro" id="IPR051257">
    <property type="entry name" value="Diverse_CBS-Domain"/>
</dbReference>
<proteinExistence type="predicted"/>
<evidence type="ECO:0000313" key="5">
    <source>
        <dbReference type="Proteomes" id="UP000322634"/>
    </source>
</evidence>
<dbReference type="PROSITE" id="PS51371">
    <property type="entry name" value="CBS"/>
    <property type="match status" value="2"/>
</dbReference>
<name>A0A5D0TY57_9ACTN</name>
<dbReference type="InterPro" id="IPR000644">
    <property type="entry name" value="CBS_dom"/>
</dbReference>
<keyword evidence="5" id="KW-1185">Reference proteome</keyword>
<protein>
    <submittedName>
        <fullName evidence="4">CBS domain-containing protein</fullName>
    </submittedName>
</protein>
<dbReference type="Proteomes" id="UP000322634">
    <property type="component" value="Unassembled WGS sequence"/>
</dbReference>
<dbReference type="PANTHER" id="PTHR43080:SF2">
    <property type="entry name" value="CBS DOMAIN-CONTAINING PROTEIN"/>
    <property type="match status" value="1"/>
</dbReference>
<evidence type="ECO:0000313" key="4">
    <source>
        <dbReference type="EMBL" id="TYC10285.1"/>
    </source>
</evidence>
<evidence type="ECO:0000259" key="3">
    <source>
        <dbReference type="PROSITE" id="PS51371"/>
    </source>
</evidence>
<dbReference type="SUPFAM" id="SSF54631">
    <property type="entry name" value="CBS-domain pair"/>
    <property type="match status" value="1"/>
</dbReference>
<gene>
    <name evidence="4" type="ORF">FXF65_30635</name>
</gene>
<reference evidence="4 5" key="1">
    <citation type="submission" date="2019-08" db="EMBL/GenBank/DDBJ databases">
        <title>Actinomadura sp. nov. CYP1-5 isolated from mountain soil.</title>
        <authorList>
            <person name="Songsumanus A."/>
            <person name="Kuncharoen N."/>
            <person name="Kudo T."/>
            <person name="Yuki M."/>
            <person name="Igarashi Y."/>
            <person name="Tanasupawat S."/>
        </authorList>
    </citation>
    <scope>NUCLEOTIDE SEQUENCE [LARGE SCALE GENOMIC DNA]</scope>
    <source>
        <strain evidence="4 5">GKU157</strain>
    </source>
</reference>